<dbReference type="Gene3D" id="3.30.70.640">
    <property type="entry name" value="Molybdopterin cofactor biosynthesis C (MoaC) domain"/>
    <property type="match status" value="1"/>
</dbReference>
<dbReference type="AlphaFoldDB" id="A0A517TUM3"/>
<dbReference type="RefSeq" id="WP_145431673.1">
    <property type="nucleotide sequence ID" value="NZ_CP036339.1"/>
</dbReference>
<dbReference type="UniPathway" id="UPA00344"/>
<dbReference type="PANTHER" id="PTHR22960">
    <property type="entry name" value="MOLYBDOPTERIN COFACTOR SYNTHESIS PROTEIN A"/>
    <property type="match status" value="1"/>
</dbReference>
<protein>
    <recommendedName>
        <fullName evidence="3 7">Cyclic pyranopterin monophosphate synthase</fullName>
        <ecNumber evidence="3 7">4.6.1.17</ecNumber>
    </recommendedName>
    <alternativeName>
        <fullName evidence="7">Molybdenum cofactor biosynthesis protein C</fullName>
    </alternativeName>
</protein>
<dbReference type="GO" id="GO:0061799">
    <property type="term" value="F:cyclic pyranopterin monophosphate synthase activity"/>
    <property type="evidence" value="ECO:0007669"/>
    <property type="project" value="UniProtKB-UniRule"/>
</dbReference>
<evidence type="ECO:0000256" key="1">
    <source>
        <dbReference type="ARBA" id="ARBA00001637"/>
    </source>
</evidence>
<comment type="function">
    <text evidence="6 7">Catalyzes the conversion of (8S)-3',8-cyclo-7,8-dihydroguanosine 5'-triphosphate to cyclic pyranopterin monophosphate (cPMP).</text>
</comment>
<dbReference type="InterPro" id="IPR050105">
    <property type="entry name" value="MoCo_biosynth_MoaA/MoaC"/>
</dbReference>
<dbReference type="CDD" id="cd01420">
    <property type="entry name" value="MoaC_PE"/>
    <property type="match status" value="1"/>
</dbReference>
<comment type="pathway">
    <text evidence="2 7">Cofactor biosynthesis; molybdopterin biosynthesis.</text>
</comment>
<comment type="similarity">
    <text evidence="7">Belongs to the MoaC family.</text>
</comment>
<evidence type="ECO:0000256" key="6">
    <source>
        <dbReference type="ARBA" id="ARBA00055087"/>
    </source>
</evidence>
<evidence type="ECO:0000256" key="3">
    <source>
        <dbReference type="ARBA" id="ARBA00012575"/>
    </source>
</evidence>
<dbReference type="NCBIfam" id="TIGR00581">
    <property type="entry name" value="moaC"/>
    <property type="match status" value="1"/>
</dbReference>
<dbReference type="InterPro" id="IPR023045">
    <property type="entry name" value="MoaC"/>
</dbReference>
<keyword evidence="10" id="KW-1185">Reference proteome</keyword>
<evidence type="ECO:0000256" key="2">
    <source>
        <dbReference type="ARBA" id="ARBA00005046"/>
    </source>
</evidence>
<dbReference type="PANTHER" id="PTHR22960:SF29">
    <property type="entry name" value="CYCLIC PYRANOPTERIN MONOPHOSPHATE SYNTHASE"/>
    <property type="match status" value="1"/>
</dbReference>
<dbReference type="KEGG" id="llh:I41_12370"/>
<dbReference type="InterPro" id="IPR047594">
    <property type="entry name" value="MoaC_bact/euk"/>
</dbReference>
<feature type="domain" description="Molybdopterin cofactor biosynthesis C (MoaC)" evidence="8">
    <location>
        <begin position="15"/>
        <end position="149"/>
    </location>
</feature>
<feature type="binding site" evidence="7">
    <location>
        <begin position="75"/>
        <end position="77"/>
    </location>
    <ligand>
        <name>substrate</name>
    </ligand>
</feature>
<dbReference type="NCBIfam" id="NF006870">
    <property type="entry name" value="PRK09364.1"/>
    <property type="match status" value="1"/>
</dbReference>
<evidence type="ECO:0000313" key="10">
    <source>
        <dbReference type="Proteomes" id="UP000317909"/>
    </source>
</evidence>
<reference evidence="9 10" key="1">
    <citation type="submission" date="2019-02" db="EMBL/GenBank/DDBJ databases">
        <title>Deep-cultivation of Planctomycetes and their phenomic and genomic characterization uncovers novel biology.</title>
        <authorList>
            <person name="Wiegand S."/>
            <person name="Jogler M."/>
            <person name="Boedeker C."/>
            <person name="Pinto D."/>
            <person name="Vollmers J."/>
            <person name="Rivas-Marin E."/>
            <person name="Kohn T."/>
            <person name="Peeters S.H."/>
            <person name="Heuer A."/>
            <person name="Rast P."/>
            <person name="Oberbeckmann S."/>
            <person name="Bunk B."/>
            <person name="Jeske O."/>
            <person name="Meyerdierks A."/>
            <person name="Storesund J.E."/>
            <person name="Kallscheuer N."/>
            <person name="Luecker S."/>
            <person name="Lage O.M."/>
            <person name="Pohl T."/>
            <person name="Merkel B.J."/>
            <person name="Hornburger P."/>
            <person name="Mueller R.-W."/>
            <person name="Bruemmer F."/>
            <person name="Labrenz M."/>
            <person name="Spormann A.M."/>
            <person name="Op den Camp H."/>
            <person name="Overmann J."/>
            <person name="Amann R."/>
            <person name="Jetten M.S.M."/>
            <person name="Mascher T."/>
            <person name="Medema M.H."/>
            <person name="Devos D.P."/>
            <person name="Kaster A.-K."/>
            <person name="Ovreas L."/>
            <person name="Rohde M."/>
            <person name="Galperin M.Y."/>
            <person name="Jogler C."/>
        </authorList>
    </citation>
    <scope>NUCLEOTIDE SEQUENCE [LARGE SCALE GENOMIC DNA]</scope>
    <source>
        <strain evidence="9 10">I41</strain>
    </source>
</reference>
<comment type="subunit">
    <text evidence="7">Homohexamer; trimer of dimers.</text>
</comment>
<dbReference type="Pfam" id="PF01967">
    <property type="entry name" value="MoaC"/>
    <property type="match status" value="1"/>
</dbReference>
<accession>A0A517TUM3</accession>
<dbReference type="InterPro" id="IPR036522">
    <property type="entry name" value="MoaC_sf"/>
</dbReference>
<dbReference type="EC" id="4.6.1.17" evidence="3 7"/>
<dbReference type="SUPFAM" id="SSF55040">
    <property type="entry name" value="Molybdenum cofactor biosynthesis protein C, MoaC"/>
    <property type="match status" value="1"/>
</dbReference>
<evidence type="ECO:0000259" key="8">
    <source>
        <dbReference type="Pfam" id="PF01967"/>
    </source>
</evidence>
<feature type="active site" evidence="7">
    <location>
        <position position="127"/>
    </location>
</feature>
<gene>
    <name evidence="9" type="primary">moaC1</name>
    <name evidence="7" type="synonym">moaC</name>
    <name evidence="9" type="ORF">I41_12370</name>
</gene>
<dbReference type="OrthoDB" id="9794429at2"/>
<comment type="catalytic activity">
    <reaction evidence="1 7">
        <text>(8S)-3',8-cyclo-7,8-dihydroguanosine 5'-triphosphate = cyclic pyranopterin phosphate + diphosphate</text>
        <dbReference type="Rhea" id="RHEA:49580"/>
        <dbReference type="ChEBI" id="CHEBI:33019"/>
        <dbReference type="ChEBI" id="CHEBI:59648"/>
        <dbReference type="ChEBI" id="CHEBI:131766"/>
        <dbReference type="EC" id="4.6.1.17"/>
    </reaction>
</comment>
<feature type="binding site" evidence="7">
    <location>
        <begin position="112"/>
        <end position="113"/>
    </location>
    <ligand>
        <name>substrate</name>
    </ligand>
</feature>
<name>A0A517TUM3_9BACT</name>
<keyword evidence="4 7" id="KW-0501">Molybdenum cofactor biosynthesis</keyword>
<evidence type="ECO:0000256" key="4">
    <source>
        <dbReference type="ARBA" id="ARBA00023150"/>
    </source>
</evidence>
<evidence type="ECO:0000256" key="7">
    <source>
        <dbReference type="HAMAP-Rule" id="MF_01224"/>
    </source>
</evidence>
<proteinExistence type="inferred from homology"/>
<keyword evidence="5 7" id="KW-0456">Lyase</keyword>
<organism evidence="9 10">
    <name type="scientific">Lacipirellula limnantheis</name>
    <dbReference type="NCBI Taxonomy" id="2528024"/>
    <lineage>
        <taxon>Bacteria</taxon>
        <taxon>Pseudomonadati</taxon>
        <taxon>Planctomycetota</taxon>
        <taxon>Planctomycetia</taxon>
        <taxon>Pirellulales</taxon>
        <taxon>Lacipirellulaceae</taxon>
        <taxon>Lacipirellula</taxon>
    </lineage>
</organism>
<dbReference type="InterPro" id="IPR002820">
    <property type="entry name" value="Mopterin_CF_biosynth-C_dom"/>
</dbReference>
<dbReference type="Proteomes" id="UP000317909">
    <property type="component" value="Chromosome"/>
</dbReference>
<dbReference type="GO" id="GO:0006777">
    <property type="term" value="P:Mo-molybdopterin cofactor biosynthetic process"/>
    <property type="evidence" value="ECO:0007669"/>
    <property type="project" value="UniProtKB-UniRule"/>
</dbReference>
<dbReference type="EMBL" id="CP036339">
    <property type="protein sequence ID" value="QDT72071.1"/>
    <property type="molecule type" value="Genomic_DNA"/>
</dbReference>
<evidence type="ECO:0000313" key="9">
    <source>
        <dbReference type="EMBL" id="QDT72071.1"/>
    </source>
</evidence>
<sequence length="164" mass="17084">MSQFSHFDDAGASRMVNVGAKPATRRVARASGIVRMLPTTLAAICQGPGAKGDVREVARLAGIMAAKRTSDLIPLCHPLALDSVEIQLTPAGDDGLWIESQVEITAKTGVEMEALTAVTVAALTVYDMCKSMDRGMVIERVQLEAKSGGASGEFARPAAGEVGA</sequence>
<evidence type="ECO:0000256" key="5">
    <source>
        <dbReference type="ARBA" id="ARBA00023239"/>
    </source>
</evidence>
<dbReference type="HAMAP" id="MF_01224_B">
    <property type="entry name" value="MoaC_B"/>
    <property type="match status" value="1"/>
</dbReference>